<keyword evidence="3" id="KW-1185">Reference proteome</keyword>
<keyword evidence="1" id="KW-0812">Transmembrane</keyword>
<evidence type="ECO:0000313" key="2">
    <source>
        <dbReference type="EMBL" id="CAD0194727.1"/>
    </source>
</evidence>
<dbReference type="EMBL" id="LR824005">
    <property type="protein sequence ID" value="CAD0194727.1"/>
    <property type="molecule type" value="Genomic_DNA"/>
</dbReference>
<evidence type="ECO:0000256" key="1">
    <source>
        <dbReference type="SAM" id="Phobius"/>
    </source>
</evidence>
<protein>
    <submittedName>
        <fullName evidence="2">Uncharacterized protein</fullName>
    </submittedName>
</protein>
<name>A0A9N8PYL3_CHRIL</name>
<keyword evidence="1" id="KW-0472">Membrane</keyword>
<proteinExistence type="predicted"/>
<organism evidence="2 3">
    <name type="scientific">Chrysodeixis includens</name>
    <name type="common">Soybean looper</name>
    <name type="synonym">Pseudoplusia includens</name>
    <dbReference type="NCBI Taxonomy" id="689277"/>
    <lineage>
        <taxon>Eukaryota</taxon>
        <taxon>Metazoa</taxon>
        <taxon>Ecdysozoa</taxon>
        <taxon>Arthropoda</taxon>
        <taxon>Hexapoda</taxon>
        <taxon>Insecta</taxon>
        <taxon>Pterygota</taxon>
        <taxon>Neoptera</taxon>
        <taxon>Endopterygota</taxon>
        <taxon>Lepidoptera</taxon>
        <taxon>Glossata</taxon>
        <taxon>Ditrysia</taxon>
        <taxon>Noctuoidea</taxon>
        <taxon>Noctuidae</taxon>
        <taxon>Plusiinae</taxon>
        <taxon>Chrysodeixis</taxon>
    </lineage>
</organism>
<keyword evidence="1" id="KW-1133">Transmembrane helix</keyword>
<sequence length="95" mass="11298">MSLFKIIAIYMAHSFINIFLNLIQYLVMYLTVSIRDELFIFLQTVDIHLLQTMYNVIRLVIITLHADGMKEYEHNERPRLGNKINDAYGNYSNQR</sequence>
<evidence type="ECO:0000313" key="3">
    <source>
        <dbReference type="Proteomes" id="UP001154114"/>
    </source>
</evidence>
<gene>
    <name evidence="2" type="ORF">CINC_LOCUS5579</name>
</gene>
<feature type="transmembrane region" description="Helical" evidence="1">
    <location>
        <begin position="38"/>
        <end position="61"/>
    </location>
</feature>
<dbReference type="AlphaFoldDB" id="A0A9N8PYL3"/>
<reference evidence="2" key="1">
    <citation type="submission" date="2021-12" db="EMBL/GenBank/DDBJ databases">
        <authorList>
            <person name="King R."/>
        </authorList>
    </citation>
    <scope>NUCLEOTIDE SEQUENCE</scope>
</reference>
<accession>A0A9N8PYL3</accession>
<feature type="transmembrane region" description="Helical" evidence="1">
    <location>
        <begin position="7"/>
        <end position="32"/>
    </location>
</feature>
<dbReference type="Proteomes" id="UP001154114">
    <property type="component" value="Chromosome 2"/>
</dbReference>